<organism evidence="2 3">
    <name type="scientific">Lentinula lateritia</name>
    <dbReference type="NCBI Taxonomy" id="40482"/>
    <lineage>
        <taxon>Eukaryota</taxon>
        <taxon>Fungi</taxon>
        <taxon>Dikarya</taxon>
        <taxon>Basidiomycota</taxon>
        <taxon>Agaricomycotina</taxon>
        <taxon>Agaricomycetes</taxon>
        <taxon>Agaricomycetidae</taxon>
        <taxon>Agaricales</taxon>
        <taxon>Marasmiineae</taxon>
        <taxon>Omphalotaceae</taxon>
        <taxon>Lentinula</taxon>
    </lineage>
</organism>
<evidence type="ECO:0008006" key="4">
    <source>
        <dbReference type="Google" id="ProtNLM"/>
    </source>
</evidence>
<protein>
    <recommendedName>
        <fullName evidence="4">Ubiquitin-like protease family profile domain-containing protein</fullName>
    </recommendedName>
</protein>
<dbReference type="Proteomes" id="UP001150217">
    <property type="component" value="Unassembled WGS sequence"/>
</dbReference>
<evidence type="ECO:0000313" key="3">
    <source>
        <dbReference type="Proteomes" id="UP001150217"/>
    </source>
</evidence>
<feature type="region of interest" description="Disordered" evidence="1">
    <location>
        <begin position="452"/>
        <end position="471"/>
    </location>
</feature>
<dbReference type="SUPFAM" id="SSF54001">
    <property type="entry name" value="Cysteine proteinases"/>
    <property type="match status" value="1"/>
</dbReference>
<gene>
    <name evidence="2" type="ORF">C8R41DRAFT_925853</name>
</gene>
<proteinExistence type="predicted"/>
<name>A0ABQ8V104_9AGAR</name>
<keyword evidence="3" id="KW-1185">Reference proteome</keyword>
<feature type="region of interest" description="Disordered" evidence="1">
    <location>
        <begin position="491"/>
        <end position="530"/>
    </location>
</feature>
<evidence type="ECO:0000313" key="2">
    <source>
        <dbReference type="EMBL" id="KAJ4467306.1"/>
    </source>
</evidence>
<sequence>MFSSSALEILDDNEPLNPKILELWIKRKKKASARDIPPDVTAYLAQTRIVMEAAIKLLPHQDLPVLDFTNFQLPTVREELAQNKASSWFTEKPVNCHDPSIVFNQFVPPKSFVQSLLQVQDQAVLDGCLSFTIPKFPDQQLPLYIPTFLELIHKTLQGQSDWKNSMDWLDRQTEENADEEVSLAKQIIHCLPWNARLDLTFSSTYSTTLSFSRFLSERWMCSSLMDLMLGQLADHLEGDEKLDSTIVLEPLRFMEYLEQPEKHQSALCRISWQLEKKTMVLFVSHWQKQRHWVAFKTIIKHGSVTYADGIEDNPRPEELLNRLTNWFGEQFGRMFKAPNPGNLLRHGLQNDFYNCGLVAINAIEHELWQRELWTTGTKVQHRARWFNELSQAFFKQAGRTPPMDFHSIGIMEVSNLLNPPLETIPSKIHVPHDTRLEISSLIHGTPWIENSSSISRKHSRSPSSESTSINRAAAEQQISLLPSFNDDSEASDFLISDDKDDTDSVATVNTDDEFYASSKGNGVSRSAAWT</sequence>
<reference evidence="2" key="1">
    <citation type="submission" date="2022-08" db="EMBL/GenBank/DDBJ databases">
        <title>A Global Phylogenomic Analysis of the Shiitake Genus Lentinula.</title>
        <authorList>
            <consortium name="DOE Joint Genome Institute"/>
            <person name="Sierra-Patev S."/>
            <person name="Min B."/>
            <person name="Naranjo-Ortiz M."/>
            <person name="Looney B."/>
            <person name="Konkel Z."/>
            <person name="Slot J.C."/>
            <person name="Sakamoto Y."/>
            <person name="Steenwyk J.L."/>
            <person name="Rokas A."/>
            <person name="Carro J."/>
            <person name="Camarero S."/>
            <person name="Ferreira P."/>
            <person name="Molpeceres G."/>
            <person name="Ruiz-Duenas F.J."/>
            <person name="Serrano A."/>
            <person name="Henrissat B."/>
            <person name="Drula E."/>
            <person name="Hughes K.W."/>
            <person name="Mata J.L."/>
            <person name="Ishikawa N.K."/>
            <person name="Vargas-Isla R."/>
            <person name="Ushijima S."/>
            <person name="Smith C.A."/>
            <person name="Ahrendt S."/>
            <person name="Andreopoulos W."/>
            <person name="He G."/>
            <person name="Labutti K."/>
            <person name="Lipzen A."/>
            <person name="Ng V."/>
            <person name="Riley R."/>
            <person name="Sandor L."/>
            <person name="Barry K."/>
            <person name="Martinez A.T."/>
            <person name="Xiao Y."/>
            <person name="Gibbons J.G."/>
            <person name="Terashima K."/>
            <person name="Grigoriev I.V."/>
            <person name="Hibbett D.S."/>
        </authorList>
    </citation>
    <scope>NUCLEOTIDE SEQUENCE</scope>
    <source>
        <strain evidence="2">RHP3577 ss4</strain>
    </source>
</reference>
<dbReference type="EMBL" id="JANVFT010000109">
    <property type="protein sequence ID" value="KAJ4467306.1"/>
    <property type="molecule type" value="Genomic_DNA"/>
</dbReference>
<dbReference type="Gene3D" id="3.40.395.10">
    <property type="entry name" value="Adenoviral Proteinase, Chain A"/>
    <property type="match status" value="1"/>
</dbReference>
<evidence type="ECO:0000256" key="1">
    <source>
        <dbReference type="SAM" id="MobiDB-lite"/>
    </source>
</evidence>
<dbReference type="InterPro" id="IPR038765">
    <property type="entry name" value="Papain-like_cys_pep_sf"/>
</dbReference>
<accession>A0ABQ8V104</accession>
<comment type="caution">
    <text evidence="2">The sequence shown here is derived from an EMBL/GenBank/DDBJ whole genome shotgun (WGS) entry which is preliminary data.</text>
</comment>
<feature type="compositionally biased region" description="Polar residues" evidence="1">
    <location>
        <begin position="518"/>
        <end position="530"/>
    </location>
</feature>